<proteinExistence type="predicted"/>
<sequence length="678" mass="76364">MLRPSDIRQLLAVFLCYQAFGHCLMLEEEKIPNYLNAGVGEYAVFNCDLDFPHETPIPYILQWNRDGRTIFSWYNGYPSVGLGYEGRVHLLEDAVSRGYGQGSINLTNIRESDQGWYECRVIFPNRTPNSRNNGTWFHLAIDGASPFPTSVPGETLLAVPPVNKTVMEGESVSFDCVAKGEKSVVSWLRENEEITEIADLKRRASIAEDGTLTINAAAMGDLGEYTCVVVGETGNQQSVSAFLNVQYKAKVIYAPREVYLPYGKPALLDCHFRANPPLTNLRWEKDGFLFDPYNVQGVFYRRNGSLYFSKVDETHSGSYTCTPYNDLGTEGPSPSITVIVQRPPVFTVTPQHLYIRKLGENLEIPCDARDGDQSHRPSIVWYKDGSPVPPGNRTLIIGGNLTIDRIQEQDRGLYQCAASNEAATVVTDTELMVLNVPPRAPYNLSANSSNNAVTLTWVPGYVRPKMEYSVWYRPTDTTEWRTMKILSRKITEATVNNLNPGREYEFMVLSQDKHGDGMFSKTLRIFTQPTSLDENSASEYRSPPDDRMGPPLNVRVQATVQGYLVTWEPPAYGKEQVRLYTVKWFRGPSERLYGRAETTDTYYLVKNLEEESYYTFEVAAMSMSDDVATSERISLEVPAYRRNRAISMGIVAGIGFLAAALAAVWWARKRFCQSPNEK</sequence>
<dbReference type="SMART" id="SM00409">
    <property type="entry name" value="IG"/>
    <property type="match status" value="4"/>
</dbReference>
<dbReference type="PROSITE" id="PS50835">
    <property type="entry name" value="IG_LIKE"/>
    <property type="match status" value="4"/>
</dbReference>
<accession>A0ABP1N118</accession>
<feature type="domain" description="Fibronectin type-III" evidence="5">
    <location>
        <begin position="437"/>
        <end position="530"/>
    </location>
</feature>
<feature type="domain" description="Ig-like" evidence="4">
    <location>
        <begin position="152"/>
        <end position="240"/>
    </location>
</feature>
<evidence type="ECO:0000259" key="5">
    <source>
        <dbReference type="PROSITE" id="PS50853"/>
    </source>
</evidence>
<comment type="caution">
    <text evidence="6">The sequence shown here is derived from an EMBL/GenBank/DDBJ whole genome shotgun (WGS) entry which is preliminary data.</text>
</comment>
<keyword evidence="2" id="KW-1015">Disulfide bond</keyword>
<organism evidence="6 7">
    <name type="scientific">Xylocopa violacea</name>
    <name type="common">Violet carpenter bee</name>
    <name type="synonym">Apis violacea</name>
    <dbReference type="NCBI Taxonomy" id="135666"/>
    <lineage>
        <taxon>Eukaryota</taxon>
        <taxon>Metazoa</taxon>
        <taxon>Ecdysozoa</taxon>
        <taxon>Arthropoda</taxon>
        <taxon>Hexapoda</taxon>
        <taxon>Insecta</taxon>
        <taxon>Pterygota</taxon>
        <taxon>Neoptera</taxon>
        <taxon>Endopterygota</taxon>
        <taxon>Hymenoptera</taxon>
        <taxon>Apocrita</taxon>
        <taxon>Aculeata</taxon>
        <taxon>Apoidea</taxon>
        <taxon>Anthophila</taxon>
        <taxon>Apidae</taxon>
        <taxon>Xylocopa</taxon>
        <taxon>Xylocopa</taxon>
    </lineage>
</organism>
<dbReference type="Pfam" id="PF00041">
    <property type="entry name" value="fn3"/>
    <property type="match status" value="2"/>
</dbReference>
<dbReference type="Proteomes" id="UP001642520">
    <property type="component" value="Unassembled WGS sequence"/>
</dbReference>
<feature type="domain" description="Ig-like" evidence="4">
    <location>
        <begin position="40"/>
        <end position="121"/>
    </location>
</feature>
<dbReference type="InterPro" id="IPR003961">
    <property type="entry name" value="FN3_dom"/>
</dbReference>
<dbReference type="Gene3D" id="2.60.40.10">
    <property type="entry name" value="Immunoglobulins"/>
    <property type="match status" value="6"/>
</dbReference>
<dbReference type="SMART" id="SM00060">
    <property type="entry name" value="FN3"/>
    <property type="match status" value="2"/>
</dbReference>
<evidence type="ECO:0000256" key="1">
    <source>
        <dbReference type="ARBA" id="ARBA00022737"/>
    </source>
</evidence>
<dbReference type="InterPro" id="IPR036179">
    <property type="entry name" value="Ig-like_dom_sf"/>
</dbReference>
<dbReference type="InterPro" id="IPR007110">
    <property type="entry name" value="Ig-like_dom"/>
</dbReference>
<feature type="transmembrane region" description="Helical" evidence="3">
    <location>
        <begin position="645"/>
        <end position="667"/>
    </location>
</feature>
<dbReference type="InterPro" id="IPR013098">
    <property type="entry name" value="Ig_I-set"/>
</dbReference>
<keyword evidence="3" id="KW-0812">Transmembrane</keyword>
<dbReference type="InterPro" id="IPR003598">
    <property type="entry name" value="Ig_sub2"/>
</dbReference>
<name>A0ABP1N118_XYLVO</name>
<reference evidence="6 7" key="1">
    <citation type="submission" date="2024-08" db="EMBL/GenBank/DDBJ databases">
        <authorList>
            <person name="Will J Nash"/>
            <person name="Angela Man"/>
            <person name="Seanna McTaggart"/>
            <person name="Kendall Baker"/>
            <person name="Tom Barker"/>
            <person name="Leah Catchpole"/>
            <person name="Alex Durrant"/>
            <person name="Karim Gharbi"/>
            <person name="Naomi Irish"/>
            <person name="Gemy Kaithakottil"/>
            <person name="Debby Ku"/>
            <person name="Aaliyah Providence"/>
            <person name="Felix Shaw"/>
            <person name="David Swarbreck"/>
            <person name="Chris Watkins"/>
            <person name="Ann M. McCartney"/>
            <person name="Giulio Formenti"/>
            <person name="Alice Mouton"/>
            <person name="Noel Vella"/>
            <person name="Bjorn M von Reumont"/>
            <person name="Adriana Vella"/>
            <person name="Wilfried Haerty"/>
        </authorList>
    </citation>
    <scope>NUCLEOTIDE SEQUENCE [LARGE SCALE GENOMIC DNA]</scope>
</reference>
<dbReference type="CDD" id="cd00096">
    <property type="entry name" value="Ig"/>
    <property type="match status" value="1"/>
</dbReference>
<dbReference type="InterPro" id="IPR036116">
    <property type="entry name" value="FN3_sf"/>
</dbReference>
<dbReference type="InterPro" id="IPR003599">
    <property type="entry name" value="Ig_sub"/>
</dbReference>
<protein>
    <recommendedName>
        <fullName evidence="8">Protein turtle</fullName>
    </recommendedName>
</protein>
<evidence type="ECO:0000256" key="2">
    <source>
        <dbReference type="ARBA" id="ARBA00023157"/>
    </source>
</evidence>
<dbReference type="PANTHER" id="PTHR44170">
    <property type="entry name" value="PROTEIN SIDEKICK"/>
    <property type="match status" value="1"/>
</dbReference>
<dbReference type="SMART" id="SM00408">
    <property type="entry name" value="IGc2"/>
    <property type="match status" value="3"/>
</dbReference>
<evidence type="ECO:0008006" key="8">
    <source>
        <dbReference type="Google" id="ProtNLM"/>
    </source>
</evidence>
<keyword evidence="7" id="KW-1185">Reference proteome</keyword>
<dbReference type="SUPFAM" id="SSF48726">
    <property type="entry name" value="Immunoglobulin"/>
    <property type="match status" value="4"/>
</dbReference>
<dbReference type="EMBL" id="CAXAJV020001281">
    <property type="protein sequence ID" value="CAL7934632.1"/>
    <property type="molecule type" value="Genomic_DNA"/>
</dbReference>
<dbReference type="Pfam" id="PF07679">
    <property type="entry name" value="I-set"/>
    <property type="match status" value="1"/>
</dbReference>
<feature type="domain" description="Ig-like" evidence="4">
    <location>
        <begin position="344"/>
        <end position="427"/>
    </location>
</feature>
<evidence type="ECO:0000259" key="4">
    <source>
        <dbReference type="PROSITE" id="PS50835"/>
    </source>
</evidence>
<keyword evidence="3" id="KW-0472">Membrane</keyword>
<keyword evidence="3" id="KW-1133">Transmembrane helix</keyword>
<evidence type="ECO:0000313" key="7">
    <source>
        <dbReference type="Proteomes" id="UP001642520"/>
    </source>
</evidence>
<dbReference type="CDD" id="cd00063">
    <property type="entry name" value="FN3"/>
    <property type="match status" value="2"/>
</dbReference>
<feature type="domain" description="Ig-like" evidence="4">
    <location>
        <begin position="249"/>
        <end position="337"/>
    </location>
</feature>
<keyword evidence="1" id="KW-0677">Repeat</keyword>
<dbReference type="Pfam" id="PF13927">
    <property type="entry name" value="Ig_3"/>
    <property type="match status" value="2"/>
</dbReference>
<feature type="domain" description="Fibronectin type-III" evidence="5">
    <location>
        <begin position="550"/>
        <end position="640"/>
    </location>
</feature>
<gene>
    <name evidence="6" type="ORF">XYLVIOL_LOCUS1130</name>
</gene>
<dbReference type="PANTHER" id="PTHR44170:SF6">
    <property type="entry name" value="CONTACTIN"/>
    <property type="match status" value="1"/>
</dbReference>
<dbReference type="PROSITE" id="PS50853">
    <property type="entry name" value="FN3"/>
    <property type="match status" value="2"/>
</dbReference>
<evidence type="ECO:0000256" key="3">
    <source>
        <dbReference type="SAM" id="Phobius"/>
    </source>
</evidence>
<dbReference type="SUPFAM" id="SSF49265">
    <property type="entry name" value="Fibronectin type III"/>
    <property type="match status" value="1"/>
</dbReference>
<dbReference type="InterPro" id="IPR013783">
    <property type="entry name" value="Ig-like_fold"/>
</dbReference>
<evidence type="ECO:0000313" key="6">
    <source>
        <dbReference type="EMBL" id="CAL7934632.1"/>
    </source>
</evidence>